<evidence type="ECO:0000313" key="5">
    <source>
        <dbReference type="Proteomes" id="UP000288805"/>
    </source>
</evidence>
<dbReference type="SMART" id="SM01380">
    <property type="entry name" value="Ribosomal_L31e"/>
    <property type="match status" value="1"/>
</dbReference>
<dbReference type="InterPro" id="IPR000054">
    <property type="entry name" value="Ribosomal_eL31"/>
</dbReference>
<dbReference type="OrthoDB" id="9739313at2759"/>
<name>A0A438II02_VITVI</name>
<dbReference type="InterPro" id="IPR020052">
    <property type="entry name" value="Ribosomal_eL31_CS"/>
</dbReference>
<evidence type="ECO:0000313" key="4">
    <source>
        <dbReference type="EMBL" id="RVW96333.1"/>
    </source>
</evidence>
<dbReference type="AlphaFoldDB" id="A0A438II02"/>
<proteinExistence type="inferred from homology"/>
<dbReference type="GO" id="GO:0003735">
    <property type="term" value="F:structural constituent of ribosome"/>
    <property type="evidence" value="ECO:0007669"/>
    <property type="project" value="InterPro"/>
</dbReference>
<accession>A0A438II02</accession>
<sequence>MVEKTKGRKEEVVTREYTINLHKRLHGCGGSGLANSGQKLVVGYLWTSRVGCDLQHYFYGEKSSVFEDLLSLEYDANLGGNGMVLISMEKNPMALNHPRPSVQFFLWHCGRKEVNNVKYSDKNSTFKKKAPKAIKEIRKFAQKAMGTKDVRVDVKLNKHIWSRGIRSVPRRIRVRIARKRNDDEDAKEELYSLVTVAEIPAEGLKGLETKIIEEDD</sequence>
<evidence type="ECO:0000256" key="3">
    <source>
        <dbReference type="ARBA" id="ARBA00023274"/>
    </source>
</evidence>
<dbReference type="SUPFAM" id="SSF54575">
    <property type="entry name" value="Ribosomal protein L31e"/>
    <property type="match status" value="1"/>
</dbReference>
<dbReference type="GO" id="GO:0006412">
    <property type="term" value="P:translation"/>
    <property type="evidence" value="ECO:0007669"/>
    <property type="project" value="InterPro"/>
</dbReference>
<dbReference type="Proteomes" id="UP000288805">
    <property type="component" value="Unassembled WGS sequence"/>
</dbReference>
<dbReference type="PANTHER" id="PTHR10956">
    <property type="entry name" value="60S RIBOSOMAL PROTEIN L31"/>
    <property type="match status" value="1"/>
</dbReference>
<dbReference type="GO" id="GO:0005840">
    <property type="term" value="C:ribosome"/>
    <property type="evidence" value="ECO:0007669"/>
    <property type="project" value="UniProtKB-KW"/>
</dbReference>
<dbReference type="FunFam" id="3.10.440.10:FF:000001">
    <property type="entry name" value="60S ribosomal protein L31"/>
    <property type="match status" value="1"/>
</dbReference>
<dbReference type="InterPro" id="IPR023621">
    <property type="entry name" value="Ribosomal_eL31_dom_sf"/>
</dbReference>
<dbReference type="Pfam" id="PF01198">
    <property type="entry name" value="Ribosomal_L31e"/>
    <property type="match status" value="1"/>
</dbReference>
<keyword evidence="2 4" id="KW-0689">Ribosomal protein</keyword>
<keyword evidence="3" id="KW-0687">Ribonucleoprotein</keyword>
<organism evidence="4 5">
    <name type="scientific">Vitis vinifera</name>
    <name type="common">Grape</name>
    <dbReference type="NCBI Taxonomy" id="29760"/>
    <lineage>
        <taxon>Eukaryota</taxon>
        <taxon>Viridiplantae</taxon>
        <taxon>Streptophyta</taxon>
        <taxon>Embryophyta</taxon>
        <taxon>Tracheophyta</taxon>
        <taxon>Spermatophyta</taxon>
        <taxon>Magnoliopsida</taxon>
        <taxon>eudicotyledons</taxon>
        <taxon>Gunneridae</taxon>
        <taxon>Pentapetalae</taxon>
        <taxon>rosids</taxon>
        <taxon>Vitales</taxon>
        <taxon>Vitaceae</taxon>
        <taxon>Viteae</taxon>
        <taxon>Vitis</taxon>
    </lineage>
</organism>
<dbReference type="EMBL" id="QGNW01000108">
    <property type="protein sequence ID" value="RVW96333.1"/>
    <property type="molecule type" value="Genomic_DNA"/>
</dbReference>
<dbReference type="PROSITE" id="PS01144">
    <property type="entry name" value="RIBOSOMAL_L31E"/>
    <property type="match status" value="1"/>
</dbReference>
<dbReference type="Gene3D" id="3.10.440.10">
    <property type="match status" value="2"/>
</dbReference>
<protein>
    <submittedName>
        <fullName evidence="4">60S ribosomal protein L31</fullName>
    </submittedName>
</protein>
<dbReference type="GO" id="GO:1990904">
    <property type="term" value="C:ribonucleoprotein complex"/>
    <property type="evidence" value="ECO:0007669"/>
    <property type="project" value="UniProtKB-KW"/>
</dbReference>
<evidence type="ECO:0000256" key="1">
    <source>
        <dbReference type="ARBA" id="ARBA00010808"/>
    </source>
</evidence>
<gene>
    <name evidence="4" type="primary">RPL31_1</name>
    <name evidence="4" type="ORF">CK203_020892</name>
</gene>
<dbReference type="CDD" id="cd00463">
    <property type="entry name" value="Ribosomal_L31e"/>
    <property type="match status" value="1"/>
</dbReference>
<comment type="caution">
    <text evidence="4">The sequence shown here is derived from an EMBL/GenBank/DDBJ whole genome shotgun (WGS) entry which is preliminary data.</text>
</comment>
<comment type="similarity">
    <text evidence="1">Belongs to the eukaryotic ribosomal protein eL31 family.</text>
</comment>
<reference evidence="4 5" key="1">
    <citation type="journal article" date="2018" name="PLoS Genet.">
        <title>Population sequencing reveals clonal diversity and ancestral inbreeding in the grapevine cultivar Chardonnay.</title>
        <authorList>
            <person name="Roach M.J."/>
            <person name="Johnson D.L."/>
            <person name="Bohlmann J."/>
            <person name="van Vuuren H.J."/>
            <person name="Jones S.J."/>
            <person name="Pretorius I.S."/>
            <person name="Schmidt S.A."/>
            <person name="Borneman A.R."/>
        </authorList>
    </citation>
    <scope>NUCLEOTIDE SEQUENCE [LARGE SCALE GENOMIC DNA]</scope>
    <source>
        <strain evidence="5">cv. Chardonnay</strain>
        <tissue evidence="4">Leaf</tissue>
    </source>
</reference>
<dbReference type="PANTHER" id="PTHR10956:SF52">
    <property type="entry name" value="LARGE RIBOSOMAL SUBUNIT PROTEIN EL31X-RELATED"/>
    <property type="match status" value="1"/>
</dbReference>
<evidence type="ECO:0000256" key="2">
    <source>
        <dbReference type="ARBA" id="ARBA00022980"/>
    </source>
</evidence>